<dbReference type="Proteomes" id="UP000695562">
    <property type="component" value="Unassembled WGS sequence"/>
</dbReference>
<keyword evidence="2" id="KW-0812">Transmembrane</keyword>
<organism evidence="7 8">
    <name type="scientific">Polysphondylium violaceum</name>
    <dbReference type="NCBI Taxonomy" id="133409"/>
    <lineage>
        <taxon>Eukaryota</taxon>
        <taxon>Amoebozoa</taxon>
        <taxon>Evosea</taxon>
        <taxon>Eumycetozoa</taxon>
        <taxon>Dictyostelia</taxon>
        <taxon>Dictyosteliales</taxon>
        <taxon>Dictyosteliaceae</taxon>
        <taxon>Polysphondylium</taxon>
    </lineage>
</organism>
<feature type="domain" description="DUF7743" evidence="6">
    <location>
        <begin position="412"/>
        <end position="527"/>
    </location>
</feature>
<dbReference type="EMBL" id="AJWJ01000601">
    <property type="protein sequence ID" value="KAF2069748.1"/>
    <property type="molecule type" value="Genomic_DNA"/>
</dbReference>
<keyword evidence="3" id="KW-0732">Signal</keyword>
<evidence type="ECO:0000256" key="1">
    <source>
        <dbReference type="SAM" id="MobiDB-lite"/>
    </source>
</evidence>
<feature type="domain" description="DUF7034" evidence="5">
    <location>
        <begin position="780"/>
        <end position="892"/>
    </location>
</feature>
<dbReference type="OrthoDB" id="427769at2759"/>
<dbReference type="InterPro" id="IPR055462">
    <property type="entry name" value="DUF7034"/>
</dbReference>
<dbReference type="PANTHER" id="PTHR31378:SF17">
    <property type="match status" value="1"/>
</dbReference>
<name>A0A8J4UWP6_9MYCE</name>
<dbReference type="InterPro" id="IPR056645">
    <property type="entry name" value="DUF7743"/>
</dbReference>
<evidence type="ECO:0000256" key="3">
    <source>
        <dbReference type="SAM" id="SignalP"/>
    </source>
</evidence>
<dbReference type="Pfam" id="PF23033">
    <property type="entry name" value="DUF7034"/>
    <property type="match status" value="2"/>
</dbReference>
<evidence type="ECO:0000259" key="4">
    <source>
        <dbReference type="Pfam" id="PF22933"/>
    </source>
</evidence>
<feature type="signal peptide" evidence="3">
    <location>
        <begin position="1"/>
        <end position="27"/>
    </location>
</feature>
<feature type="domain" description="DUF7034" evidence="5">
    <location>
        <begin position="2094"/>
        <end position="2209"/>
    </location>
</feature>
<evidence type="ECO:0000259" key="6">
    <source>
        <dbReference type="Pfam" id="PF24893"/>
    </source>
</evidence>
<dbReference type="PANTHER" id="PTHR31378">
    <property type="entry name" value="EGF-LIKE DOMAIN-CONTAINING PROTEIN-RELATED-RELATED"/>
    <property type="match status" value="1"/>
</dbReference>
<protein>
    <recommendedName>
        <fullName evidence="9">EGF-like domain-containing protein</fullName>
    </recommendedName>
</protein>
<feature type="chain" id="PRO_5035188839" description="EGF-like domain-containing protein" evidence="3">
    <location>
        <begin position="28"/>
        <end position="2473"/>
    </location>
</feature>
<proteinExistence type="predicted"/>
<feature type="domain" description="DUF7743" evidence="6">
    <location>
        <begin position="1729"/>
        <end position="1819"/>
    </location>
</feature>
<feature type="region of interest" description="Disordered" evidence="1">
    <location>
        <begin position="984"/>
        <end position="1014"/>
    </location>
</feature>
<feature type="transmembrane region" description="Helical" evidence="2">
    <location>
        <begin position="1311"/>
        <end position="1334"/>
    </location>
</feature>
<dbReference type="Pfam" id="PF24893">
    <property type="entry name" value="DUF7743"/>
    <property type="match status" value="2"/>
</dbReference>
<gene>
    <name evidence="7" type="ORF">CYY_008932</name>
</gene>
<dbReference type="InterPro" id="IPR054484">
    <property type="entry name" value="ComC_SSD"/>
</dbReference>
<keyword evidence="2" id="KW-1133">Transmembrane helix</keyword>
<evidence type="ECO:0008006" key="9">
    <source>
        <dbReference type="Google" id="ProtNLM"/>
    </source>
</evidence>
<feature type="non-terminal residue" evidence="7">
    <location>
        <position position="1"/>
    </location>
</feature>
<feature type="compositionally biased region" description="Pro residues" evidence="1">
    <location>
        <begin position="990"/>
        <end position="1005"/>
    </location>
</feature>
<keyword evidence="8" id="KW-1185">Reference proteome</keyword>
<accession>A0A8J4UWP6</accession>
<keyword evidence="2" id="KW-0472">Membrane</keyword>
<dbReference type="Pfam" id="PF22933">
    <property type="entry name" value="ComC_SSD"/>
    <property type="match status" value="1"/>
</dbReference>
<comment type="caution">
    <text evidence="7">The sequence shown here is derived from an EMBL/GenBank/DDBJ whole genome shotgun (WGS) entry which is preliminary data.</text>
</comment>
<evidence type="ECO:0000313" key="8">
    <source>
        <dbReference type="Proteomes" id="UP000695562"/>
    </source>
</evidence>
<sequence length="2473" mass="273558">MYFKMNRYVVVTVLCVLLFVCCIKTEAQVPMPIKPIFQFGVEPYATSGVCHFNFVIEGIMMDDISADSLNSCEISNTNAATPLCSFYHLGNSSSSFGLVIETSIGSSATPSTNMVLKLILKDLSFKSFFLNSDKNVPFSYSCEEQPTLSNTILSNSPAQLLYSSNRINTFQFKTYLTLNSQINRPLGSQFACYAPGMYCVFKEISVGLIKVVATFQSTFTEAFPETITIIPQYYTIATPLTSQINSFQFLNQNSFSFKNNPALGYRFDLLTSSTIQYIPPIYAGGVPLEGQSFGNFSFYYYNLDKDNCYTIFGNKILNNGVISKSSVSAPLTWLSNTGGLIRITIQTQGSTLVFTTSTSFKQFALPYPFGVSGAKGDYAISFMTSSMVSNGFYVDIYTPDRHAALGQTYIPSDSINPLLLSLQVIVLNSTHSVLKVGASDDSSGVDSIILYFPKGPVKYVMTMENLVSGNSLNGVYEIIVPFKKKFLSNISVQDVAGNSIGLSQPQLDYRFGTGSEYPIVNTKITEFYFSPLQVDVAVSAQDVVLYANLSQTYQERMQDNSISLQINFNPNTNNPLIPGIYDDSKKLYAFPFRVPEKMMASELDFYLILNGVIYDRDYFQGPQGTLTIKNNGQFDMMFPICTQVVPSNPPILRSGNLVNGVGNTITLAWDFEFYDMTGIKTIIIGISGEYDVQGKNFTIDGVNGKTHHAFTLEWEHNSTTCRDQHYEVNYMYTEDILGNKGETIRYSNTNIHPYYLIDSSLDRNVLSGCETDPSTDTNAPKLVNLNILYSVLVNSKDVFLATFTIDDEGGAGISESHLPSCYLESNANLYLGVESTIFTRHSNGSITYRCDITMPISLNPLDHYLSIYGVYDLNYNVASFTSYDIQQLGFYNVAPFPAKKLLFIESTSSLATSSEILYIYGNGFYIGPDMLVDIKMDISSITVSPNITTGSVLVLYNLPPSFEYKVNVYDKSTSISSNIITIKGPLSSPSTPPPTSSPSTPPPTSTPSVTPSPMSCKSDCGVGQGYGKCVNGGCVCVAPRSGIDCSSIIDTKPVIKPDPVKPSVNVTIPGTSESIKDPEFISFIYVVALRELDAGSNPIATYQFNSDKWILVNEGSSTNEQVSTVQYKYLIDNSYNTTIISTVQVFAQATNITFGNQQLYMNPSTIKFTFNVTSYPFSKSTNSLQLVMTASLQSTEKVACSYKEFVDDQNNSQYLKIQIQDRSLFGRFINFGMIDGREQTISNTILDASYGGKELSKSTSDQSYIGLNIPYYTKYALLDPDFSVLVESRSAKDQANSICTNESKKLTTAQIVGIAVGGGVFLFIIGAGIIYLYTRKSTSPIAMKLRRLGGEQYASASGSCAIEFVMRGTTINFEIDSITLCTLSSDIPFSGAPTCHPSTSGSFNSSDFLITITASFGTNASIYKNINLKLYFKDSSSKTFILTKDGSTPLSYSCQQKPDVHPTIVQISGQPQLIYSSYQVKTFHFTTFLNLNPQLLKPIQDPIICLDPSFVCSFVYVKLNTYFALCSFLTTHTGELPTYVRIGLNSTDFIQMTLPTIQYKSLMASFNELESIYNAPYAGYTFNLLTNTSSQYIPPILLPLIPLHGQGFNNISFYFQNYFYDSGVAILSNTITTVFPVLNKTSNSAPTYGYTSNSDLVEIILTTNTRFNVFQTPPTNYYFHSYPFGLVSGANTQRFYRFSMIKEQMQKSYQVLIGTPDTHLVADIHASGTDSAPPTVTSMETIILNATHSVLRITAADDISGVSFIVVKTIMKIYLLTPANNLVKGNLLNGVYEITVPFKRPFVTLSIMDIASNINTKYEEYGSFFYLGAGLLENPIDRISTFYFNVSQVDVATSSQDVVLKVNISQTHQQRTQETTMFLQINFNPYLSNNPLIQGIYNPTDRLYEFLFRVPEKLLASKLDYSLFVNEFKIDSFNFEGRYGAQGILNIKNNGAFDMVFPIVTRADPVLPEQITVPPGKSFVAWDFEFTDVTGIKKVIIGITGEKDIQGKNFTVQGINGQADYSYRLEWIFDSNTCLNQKYWVNYVYTEDVMGNKGESVRWTNNGMHPYYKFDDDNTDYFDVLGCTMDPVADKTAPTVSNITFNIQEAIGTDSINITFTAQDVSGISNLHIPVCYLNPDANQFISAKASILGGSKTGMNFLCSFSLSSFRPKTLTYYLSIYGIADYFYNFAAYSSLDISSSNQNNSVTLQQKTVPYIESASSLETSSKILYLYGKGFKINDATFKVEIQMDTGTISVSPDITTGFILVLYDLEPSYQYKVKVLDQYSFSNTITIKGPVATPPPTTPPITPTCKSDCGVNQGYGKCVNGGCVCNPPRSGVDCSSIIDTTPVIIPDPVKPSVNVTIPGTGTSIEDPQFTSFVSVLALQELDPNENEKVVIGHVFNNDKWIIVDEGSFTNEQVSTVQYKYLIDNSLNTTIVSTVQVFAQAANITFGNQQLYMNPSTIKFTFNITSYPF</sequence>
<evidence type="ECO:0000259" key="5">
    <source>
        <dbReference type="Pfam" id="PF23033"/>
    </source>
</evidence>
<feature type="domain" description="ComC supersandwich" evidence="4">
    <location>
        <begin position="1074"/>
        <end position="1285"/>
    </location>
</feature>
<evidence type="ECO:0000256" key="2">
    <source>
        <dbReference type="SAM" id="Phobius"/>
    </source>
</evidence>
<evidence type="ECO:0000313" key="7">
    <source>
        <dbReference type="EMBL" id="KAF2069748.1"/>
    </source>
</evidence>
<reference evidence="7" key="1">
    <citation type="submission" date="2020-01" db="EMBL/GenBank/DDBJ databases">
        <title>Development of genomics and gene disruption for Polysphondylium violaceum indicates a role for the polyketide synthase stlB in stalk morphogenesis.</title>
        <authorList>
            <person name="Narita B."/>
            <person name="Kawabe Y."/>
            <person name="Kin K."/>
            <person name="Saito T."/>
            <person name="Gibbs R."/>
            <person name="Kuspa A."/>
            <person name="Muzny D."/>
            <person name="Queller D."/>
            <person name="Richards S."/>
            <person name="Strassman J."/>
            <person name="Sucgang R."/>
            <person name="Worley K."/>
            <person name="Schaap P."/>
        </authorList>
    </citation>
    <scope>NUCLEOTIDE SEQUENCE</scope>
    <source>
        <strain evidence="7">QSvi11</strain>
    </source>
</reference>